<protein>
    <submittedName>
        <fullName evidence="1">Uncharacterized protein</fullName>
    </submittedName>
</protein>
<reference evidence="2" key="1">
    <citation type="journal article" date="2008" name="PLoS ONE">
        <title>Survival in nuclear waste, extreme resistance, and potential applications gleaned from the genome sequence of Kineococcus radiotolerans SRS30216.</title>
        <authorList>
            <person name="Bagwell C.E."/>
            <person name="Bhat S."/>
            <person name="Hawkins G.M."/>
            <person name="Smith B.W."/>
            <person name="Biswas T."/>
            <person name="Hoover T.R."/>
            <person name="Saunders E."/>
            <person name="Han C.S."/>
            <person name="Tsodikov O.V."/>
            <person name="Shimkets L.J."/>
        </authorList>
    </citation>
    <scope>NUCLEOTIDE SEQUENCE [LARGE SCALE GENOMIC DNA]</scope>
    <source>
        <strain evidence="2">ATCC BAA-149 / DSM 14245 / SRS30216</strain>
    </source>
</reference>
<name>A6WAQ1_KINRD</name>
<keyword evidence="2" id="KW-1185">Reference proteome</keyword>
<evidence type="ECO:0000313" key="1">
    <source>
        <dbReference type="EMBL" id="ABS03890.1"/>
    </source>
</evidence>
<organism evidence="1 2">
    <name type="scientific">Kineococcus radiotolerans (strain ATCC BAA-149 / DSM 14245 / SRS30216)</name>
    <dbReference type="NCBI Taxonomy" id="266940"/>
    <lineage>
        <taxon>Bacteria</taxon>
        <taxon>Bacillati</taxon>
        <taxon>Actinomycetota</taxon>
        <taxon>Actinomycetes</taxon>
        <taxon>Kineosporiales</taxon>
        <taxon>Kineosporiaceae</taxon>
        <taxon>Kineococcus</taxon>
    </lineage>
</organism>
<dbReference type="HOGENOM" id="CLU_1064680_0_0_11"/>
<sequence>MQAEHDDHLRISGERACLDIGAAAPARSSGPHTAASQRIVVTIATQPHEVPAGVLLLLQRATGTGLLSSVEAMATALTETGWVRGTTSGSWSHATDTSWTVESGDHAPNLSIFTHGDDEHAHQRLLHLASALRALIDSGQAGAVQPGEADPDWSTWSGTDAVLSLNVTPQRQLDELGKYRLPALLQLAIERGDTPSERLPLDLQRAHRLAREGSPIARWYLAGDDRLPDDVVALLAADEDSAVVAALEANEGQRRVARGEL</sequence>
<dbReference type="Proteomes" id="UP000001116">
    <property type="component" value="Chromosome"/>
</dbReference>
<accession>A6WAQ1</accession>
<dbReference type="KEGG" id="kra:Krad_2410"/>
<dbReference type="AlphaFoldDB" id="A6WAQ1"/>
<dbReference type="EMBL" id="CP000750">
    <property type="protein sequence ID" value="ABS03890.1"/>
    <property type="molecule type" value="Genomic_DNA"/>
</dbReference>
<evidence type="ECO:0000313" key="2">
    <source>
        <dbReference type="Proteomes" id="UP000001116"/>
    </source>
</evidence>
<gene>
    <name evidence="1" type="ordered locus">Krad_2410</name>
</gene>
<proteinExistence type="predicted"/>
<dbReference type="eggNOG" id="ENOG5034BQ2">
    <property type="taxonomic scope" value="Bacteria"/>
</dbReference>